<evidence type="ECO:0000313" key="2">
    <source>
        <dbReference type="EnsemblPlants" id="OPUNC01G06020.1"/>
    </source>
</evidence>
<organism evidence="2">
    <name type="scientific">Oryza punctata</name>
    <name type="common">Red rice</name>
    <dbReference type="NCBI Taxonomy" id="4537"/>
    <lineage>
        <taxon>Eukaryota</taxon>
        <taxon>Viridiplantae</taxon>
        <taxon>Streptophyta</taxon>
        <taxon>Embryophyta</taxon>
        <taxon>Tracheophyta</taxon>
        <taxon>Spermatophyta</taxon>
        <taxon>Magnoliopsida</taxon>
        <taxon>Liliopsida</taxon>
        <taxon>Poales</taxon>
        <taxon>Poaceae</taxon>
        <taxon>BOP clade</taxon>
        <taxon>Oryzoideae</taxon>
        <taxon>Oryzeae</taxon>
        <taxon>Oryzinae</taxon>
        <taxon>Oryza</taxon>
    </lineage>
</organism>
<feature type="compositionally biased region" description="Acidic residues" evidence="1">
    <location>
        <begin position="244"/>
        <end position="255"/>
    </location>
</feature>
<reference evidence="2" key="1">
    <citation type="submission" date="2015-04" db="UniProtKB">
        <authorList>
            <consortium name="EnsemblPlants"/>
        </authorList>
    </citation>
    <scope>IDENTIFICATION</scope>
</reference>
<evidence type="ECO:0000313" key="3">
    <source>
        <dbReference type="Proteomes" id="UP000026962"/>
    </source>
</evidence>
<name>A0A0E0JF76_ORYPU</name>
<feature type="region of interest" description="Disordered" evidence="1">
    <location>
        <begin position="111"/>
        <end position="163"/>
    </location>
</feature>
<feature type="compositionally biased region" description="Basic and acidic residues" evidence="1">
    <location>
        <begin position="54"/>
        <end position="75"/>
    </location>
</feature>
<sequence length="255" mass="27606">MVATSNIKSSTRNKFWLRVRATIDDDATSSKPFCFPLLPRLLFPPLSLASGVERWDDSGGGLEKRVGEDSKEDTNKGSLHGYGFRQKIEGEPSMEGVAALVRGWVVGVGGRGQRRERGAGRTDLVDGEGVGLAGPREVVVPRGDPPLQSAGHRGEREPRPPPQLLQLQRLVPIPLSLAVRRVVVPALPLPPPRLPPPPPLPPALLTSLPLPRAGLRLLGQRGELMSLALATAAATPQGDRREDYEEEDEDEDEEC</sequence>
<accession>A0A0E0JF76</accession>
<reference evidence="2" key="2">
    <citation type="submission" date="2018-05" db="EMBL/GenBank/DDBJ databases">
        <title>OpunRS2 (Oryza punctata Reference Sequence Version 2).</title>
        <authorList>
            <person name="Zhang J."/>
            <person name="Kudrna D."/>
            <person name="Lee S."/>
            <person name="Talag J."/>
            <person name="Welchert J."/>
            <person name="Wing R.A."/>
        </authorList>
    </citation>
    <scope>NUCLEOTIDE SEQUENCE [LARGE SCALE GENOMIC DNA]</scope>
</reference>
<protein>
    <submittedName>
        <fullName evidence="2">Uncharacterized protein</fullName>
    </submittedName>
</protein>
<dbReference type="Proteomes" id="UP000026962">
    <property type="component" value="Chromosome 1"/>
</dbReference>
<evidence type="ECO:0000256" key="1">
    <source>
        <dbReference type="SAM" id="MobiDB-lite"/>
    </source>
</evidence>
<dbReference type="AlphaFoldDB" id="A0A0E0JF76"/>
<dbReference type="HOGENOM" id="CLU_1091468_0_0_1"/>
<feature type="region of interest" description="Disordered" evidence="1">
    <location>
        <begin position="230"/>
        <end position="255"/>
    </location>
</feature>
<dbReference type="EnsemblPlants" id="OPUNC01G06020.1">
    <property type="protein sequence ID" value="OPUNC01G06020.1"/>
    <property type="gene ID" value="OPUNC01G06020"/>
</dbReference>
<dbReference type="Gramene" id="OPUNC01G06020.1">
    <property type="protein sequence ID" value="OPUNC01G06020.1"/>
    <property type="gene ID" value="OPUNC01G06020"/>
</dbReference>
<feature type="region of interest" description="Disordered" evidence="1">
    <location>
        <begin position="54"/>
        <end position="83"/>
    </location>
</feature>
<feature type="compositionally biased region" description="Basic and acidic residues" evidence="1">
    <location>
        <begin position="113"/>
        <end position="124"/>
    </location>
</feature>
<keyword evidence="3" id="KW-1185">Reference proteome</keyword>
<proteinExistence type="predicted"/>